<dbReference type="RefSeq" id="WP_146837841.1">
    <property type="nucleotide sequence ID" value="NZ_BJVQ01000029.1"/>
</dbReference>
<evidence type="ECO:0000313" key="1">
    <source>
        <dbReference type="EMBL" id="MBB5474696.1"/>
    </source>
</evidence>
<sequence length="108" mass="12088">MDARGGEFCTRLPGFERVFDTGAVGIDRVPMRDMARQVPPSVITGARVTRPDEPPQVRAWIVDGRARDVEVDGEAVAWTPRAVHVHYVDAHGREGWVWVWASAVTRRP</sequence>
<dbReference type="EMBL" id="JACHDN010000001">
    <property type="protein sequence ID" value="MBB5474696.1"/>
    <property type="molecule type" value="Genomic_DNA"/>
</dbReference>
<dbReference type="Proteomes" id="UP000564629">
    <property type="component" value="Unassembled WGS sequence"/>
</dbReference>
<comment type="caution">
    <text evidence="1">The sequence shown here is derived from an EMBL/GenBank/DDBJ whole genome shotgun (WGS) entry which is preliminary data.</text>
</comment>
<gene>
    <name evidence="1" type="ORF">HNR08_003432</name>
</gene>
<reference evidence="1 2" key="1">
    <citation type="submission" date="2020-08" db="EMBL/GenBank/DDBJ databases">
        <title>Sequencing the genomes of 1000 actinobacteria strains.</title>
        <authorList>
            <person name="Klenk H.-P."/>
        </authorList>
    </citation>
    <scope>NUCLEOTIDE SEQUENCE [LARGE SCALE GENOMIC DNA]</scope>
    <source>
        <strain evidence="1 2">DSM 9581</strain>
    </source>
</reference>
<protein>
    <submittedName>
        <fullName evidence="1">Uncharacterized protein</fullName>
    </submittedName>
</protein>
<dbReference type="OrthoDB" id="4833301at2"/>
<name>A0A7W8WB98_9CELL</name>
<proteinExistence type="predicted"/>
<accession>A0A7W8WB98</accession>
<evidence type="ECO:0000313" key="2">
    <source>
        <dbReference type="Proteomes" id="UP000564629"/>
    </source>
</evidence>
<organism evidence="1 2">
    <name type="scientific">Cellulomonas hominis</name>
    <dbReference type="NCBI Taxonomy" id="156981"/>
    <lineage>
        <taxon>Bacteria</taxon>
        <taxon>Bacillati</taxon>
        <taxon>Actinomycetota</taxon>
        <taxon>Actinomycetes</taxon>
        <taxon>Micrococcales</taxon>
        <taxon>Cellulomonadaceae</taxon>
        <taxon>Cellulomonas</taxon>
    </lineage>
</organism>
<dbReference type="AlphaFoldDB" id="A0A7W8WB98"/>